<dbReference type="Proteomes" id="UP000179243">
    <property type="component" value="Unassembled WGS sequence"/>
</dbReference>
<keyword evidence="1" id="KW-1133">Transmembrane helix</keyword>
<accession>A0A1F7F441</accession>
<gene>
    <name evidence="2" type="ORF">A2519_19150</name>
</gene>
<sequence length="185" mass="20520">MSTPAIQVIAGITAMCVCLIGGCAPTPKKMVQAIDASFATLSFKGIHDFSDVSSIENWPTDSLQNKALLAYFSQIGDAMRDELKKDAKKGRYTYADREDLADLTVELNFLKHAFAGKTLMVPVEVVVRDMRSQQMNRWSFTTFGENAANGTAGDDDYYFHLFGLYMAGIQRNFPYSQVGGLFYAH</sequence>
<evidence type="ECO:0000313" key="2">
    <source>
        <dbReference type="EMBL" id="OGK01445.1"/>
    </source>
</evidence>
<feature type="transmembrane region" description="Helical" evidence="1">
    <location>
        <begin position="6"/>
        <end position="24"/>
    </location>
</feature>
<keyword evidence="1" id="KW-0472">Membrane</keyword>
<protein>
    <recommendedName>
        <fullName evidence="4">DUF4136 domain-containing protein</fullName>
    </recommendedName>
</protein>
<name>A0A1F7F441_UNCRA</name>
<evidence type="ECO:0000256" key="1">
    <source>
        <dbReference type="SAM" id="Phobius"/>
    </source>
</evidence>
<organism evidence="2 3">
    <name type="scientific">Candidatus Raymondbacteria bacterium RIFOXYD12_FULL_49_13</name>
    <dbReference type="NCBI Taxonomy" id="1817890"/>
    <lineage>
        <taxon>Bacteria</taxon>
        <taxon>Raymondiibacteriota</taxon>
    </lineage>
</organism>
<keyword evidence="1" id="KW-0812">Transmembrane</keyword>
<proteinExistence type="predicted"/>
<reference evidence="2 3" key="1">
    <citation type="journal article" date="2016" name="Nat. Commun.">
        <title>Thousands of microbial genomes shed light on interconnected biogeochemical processes in an aquifer system.</title>
        <authorList>
            <person name="Anantharaman K."/>
            <person name="Brown C.T."/>
            <person name="Hug L.A."/>
            <person name="Sharon I."/>
            <person name="Castelle C.J."/>
            <person name="Probst A.J."/>
            <person name="Thomas B.C."/>
            <person name="Singh A."/>
            <person name="Wilkins M.J."/>
            <person name="Karaoz U."/>
            <person name="Brodie E.L."/>
            <person name="Williams K.H."/>
            <person name="Hubbard S.S."/>
            <person name="Banfield J.F."/>
        </authorList>
    </citation>
    <scope>NUCLEOTIDE SEQUENCE [LARGE SCALE GENOMIC DNA]</scope>
</reference>
<dbReference type="AlphaFoldDB" id="A0A1F7F441"/>
<evidence type="ECO:0000313" key="3">
    <source>
        <dbReference type="Proteomes" id="UP000179243"/>
    </source>
</evidence>
<dbReference type="EMBL" id="MFYX01000125">
    <property type="protein sequence ID" value="OGK01445.1"/>
    <property type="molecule type" value="Genomic_DNA"/>
</dbReference>
<comment type="caution">
    <text evidence="2">The sequence shown here is derived from an EMBL/GenBank/DDBJ whole genome shotgun (WGS) entry which is preliminary data.</text>
</comment>
<evidence type="ECO:0008006" key="4">
    <source>
        <dbReference type="Google" id="ProtNLM"/>
    </source>
</evidence>